<comment type="caution">
    <text evidence="1">The sequence shown here is derived from an EMBL/GenBank/DDBJ whole genome shotgun (WGS) entry which is preliminary data.</text>
</comment>
<dbReference type="OrthoDB" id="2870333at2"/>
<dbReference type="Proteomes" id="UP000262939">
    <property type="component" value="Unassembled WGS sequence"/>
</dbReference>
<gene>
    <name evidence="1" type="ORF">D0466_04765</name>
</gene>
<name>A0A372LG04_9BACI</name>
<proteinExistence type="predicted"/>
<dbReference type="EMBL" id="QVTD01000003">
    <property type="protein sequence ID" value="RFU65220.1"/>
    <property type="molecule type" value="Genomic_DNA"/>
</dbReference>
<organism evidence="1 2">
    <name type="scientific">Peribacillus glennii</name>
    <dbReference type="NCBI Taxonomy" id="2303991"/>
    <lineage>
        <taxon>Bacteria</taxon>
        <taxon>Bacillati</taxon>
        <taxon>Bacillota</taxon>
        <taxon>Bacilli</taxon>
        <taxon>Bacillales</taxon>
        <taxon>Bacillaceae</taxon>
        <taxon>Peribacillus</taxon>
    </lineage>
</organism>
<evidence type="ECO:0000313" key="1">
    <source>
        <dbReference type="EMBL" id="RFU65220.1"/>
    </source>
</evidence>
<sequence>METITVDKIKFKEKLSMIEQLAIKEFMNKWVGRSTVSIDDFLPLEYKENVFAKMEAKKDANFIIHGDEQFRYATLTEDNQIIIGVLNSNKELTHRTISLDEV</sequence>
<dbReference type="RefSeq" id="WP_117321395.1">
    <property type="nucleotide sequence ID" value="NZ_QVTD01000003.1"/>
</dbReference>
<dbReference type="AlphaFoldDB" id="A0A372LG04"/>
<protein>
    <submittedName>
        <fullName evidence="1">Uncharacterized protein</fullName>
    </submittedName>
</protein>
<reference evidence="1 2" key="1">
    <citation type="submission" date="2018-08" db="EMBL/GenBank/DDBJ databases">
        <title>Bacillus chawlae sp. nov., Bacillus glennii sp. nov., and Bacillus saganii sp. nov. Isolated from the Vehicle Assembly Building at Kennedy Space Center where the Viking Spacecraft were Assembled.</title>
        <authorList>
            <person name="Seuylemezian A."/>
            <person name="Vaishampayan P."/>
        </authorList>
    </citation>
    <scope>NUCLEOTIDE SEQUENCE [LARGE SCALE GENOMIC DNA]</scope>
    <source>
        <strain evidence="1 2">V44-8</strain>
    </source>
</reference>
<keyword evidence="2" id="KW-1185">Reference proteome</keyword>
<evidence type="ECO:0000313" key="2">
    <source>
        <dbReference type="Proteomes" id="UP000262939"/>
    </source>
</evidence>
<accession>A0A372LG04</accession>